<dbReference type="AlphaFoldDB" id="A0A6J5ET49"/>
<dbReference type="Gene3D" id="1.10.10.60">
    <property type="entry name" value="Homeodomain-like"/>
    <property type="match status" value="1"/>
</dbReference>
<keyword evidence="6" id="KW-1185">Reference proteome</keyword>
<evidence type="ECO:0000256" key="1">
    <source>
        <dbReference type="ARBA" id="ARBA00023015"/>
    </source>
</evidence>
<dbReference type="SUPFAM" id="SSF46689">
    <property type="entry name" value="Homeodomain-like"/>
    <property type="match status" value="2"/>
</dbReference>
<accession>A0A6J5ET49</accession>
<keyword evidence="1" id="KW-0805">Transcription regulation</keyword>
<reference evidence="5 6" key="1">
    <citation type="submission" date="2020-04" db="EMBL/GenBank/DDBJ databases">
        <authorList>
            <person name="De Canck E."/>
        </authorList>
    </citation>
    <scope>NUCLEOTIDE SEQUENCE [LARGE SCALE GENOMIC DNA]</scope>
    <source>
        <strain evidence="5 6">LMG 29542</strain>
    </source>
</reference>
<dbReference type="SUPFAM" id="SSF52317">
    <property type="entry name" value="Class I glutamine amidotransferase-like"/>
    <property type="match status" value="1"/>
</dbReference>
<dbReference type="InterPro" id="IPR018060">
    <property type="entry name" value="HTH_AraC"/>
</dbReference>
<dbReference type="Proteomes" id="UP000494363">
    <property type="component" value="Unassembled WGS sequence"/>
</dbReference>
<dbReference type="InterPro" id="IPR018062">
    <property type="entry name" value="HTH_AraC-typ_CS"/>
</dbReference>
<organism evidence="5 6">
    <name type="scientific">Paraburkholderia humisilvae</name>
    <dbReference type="NCBI Taxonomy" id="627669"/>
    <lineage>
        <taxon>Bacteria</taxon>
        <taxon>Pseudomonadati</taxon>
        <taxon>Pseudomonadota</taxon>
        <taxon>Betaproteobacteria</taxon>
        <taxon>Burkholderiales</taxon>
        <taxon>Burkholderiaceae</taxon>
        <taxon>Paraburkholderia</taxon>
    </lineage>
</organism>
<dbReference type="PROSITE" id="PS00041">
    <property type="entry name" value="HTH_ARAC_FAMILY_1"/>
    <property type="match status" value="1"/>
</dbReference>
<gene>
    <name evidence="5" type="primary">cdhR_8</name>
    <name evidence="5" type="ORF">LMG29542_05855</name>
</gene>
<feature type="domain" description="HTH araC/xylS-type" evidence="4">
    <location>
        <begin position="217"/>
        <end position="315"/>
    </location>
</feature>
<dbReference type="GO" id="GO:0043565">
    <property type="term" value="F:sequence-specific DNA binding"/>
    <property type="evidence" value="ECO:0007669"/>
    <property type="project" value="InterPro"/>
</dbReference>
<dbReference type="InterPro" id="IPR002818">
    <property type="entry name" value="DJ-1/PfpI"/>
</dbReference>
<evidence type="ECO:0000259" key="4">
    <source>
        <dbReference type="PROSITE" id="PS01124"/>
    </source>
</evidence>
<dbReference type="GO" id="GO:0003700">
    <property type="term" value="F:DNA-binding transcription factor activity"/>
    <property type="evidence" value="ECO:0007669"/>
    <property type="project" value="InterPro"/>
</dbReference>
<dbReference type="Gene3D" id="3.40.50.880">
    <property type="match status" value="1"/>
</dbReference>
<evidence type="ECO:0000256" key="2">
    <source>
        <dbReference type="ARBA" id="ARBA00023125"/>
    </source>
</evidence>
<dbReference type="Pfam" id="PF01965">
    <property type="entry name" value="DJ-1_PfpI"/>
    <property type="match status" value="1"/>
</dbReference>
<protein>
    <submittedName>
        <fullName evidence="5">HTH-type transcriptional regulator CdhR</fullName>
    </submittedName>
</protein>
<keyword evidence="3" id="KW-0804">Transcription</keyword>
<dbReference type="SMART" id="SM00342">
    <property type="entry name" value="HTH_ARAC"/>
    <property type="match status" value="1"/>
</dbReference>
<keyword evidence="2" id="KW-0238">DNA-binding</keyword>
<dbReference type="PANTHER" id="PTHR43130">
    <property type="entry name" value="ARAC-FAMILY TRANSCRIPTIONAL REGULATOR"/>
    <property type="match status" value="1"/>
</dbReference>
<dbReference type="CDD" id="cd03137">
    <property type="entry name" value="GATase1_AraC_1"/>
    <property type="match status" value="1"/>
</dbReference>
<evidence type="ECO:0000256" key="3">
    <source>
        <dbReference type="ARBA" id="ARBA00023163"/>
    </source>
</evidence>
<evidence type="ECO:0000313" key="5">
    <source>
        <dbReference type="EMBL" id="CAB3768386.1"/>
    </source>
</evidence>
<dbReference type="Pfam" id="PF12833">
    <property type="entry name" value="HTH_18"/>
    <property type="match status" value="1"/>
</dbReference>
<dbReference type="PANTHER" id="PTHR43130:SF3">
    <property type="entry name" value="HTH-TYPE TRANSCRIPTIONAL REGULATOR RV1931C"/>
    <property type="match status" value="1"/>
</dbReference>
<name>A0A6J5ET49_9BURK</name>
<dbReference type="InterPro" id="IPR009057">
    <property type="entry name" value="Homeodomain-like_sf"/>
</dbReference>
<dbReference type="RefSeq" id="WP_175230230.1">
    <property type="nucleotide sequence ID" value="NZ_CADIKH010000036.1"/>
</dbReference>
<sequence length="340" mass="37070">MRSVALLIFPGVQALDVFGPTDVFSEANVFLPPESQYRLQLISTERGALPCSSGLQIHADQHFSEAEEHHDLLLVAGGPRLVRRPLEDDVHDWLKRASRGAQRFGSICNGALTLARAGLLDGRVVTTHWGSAAMLASLCPSARVESDRIFMQDGELYTSAGITAGIDLSLYLLAQDHGPDLALRVAKRMVVFLQRAGGQSQFSPYLTPYAEASSPIAQVQQYVLAHLPDDLSIAVLASVAKMSMRHFSRVFAREAHVTPAEFVESARIDAARVMLENSGAPLKTIAFRCGLRDAHHLRAVFKRRLGITPQQYRLHFSSPDPASPAQPALEAVLSDAADMD</sequence>
<dbReference type="InterPro" id="IPR029062">
    <property type="entry name" value="Class_I_gatase-like"/>
</dbReference>
<dbReference type="PROSITE" id="PS01124">
    <property type="entry name" value="HTH_ARAC_FAMILY_2"/>
    <property type="match status" value="1"/>
</dbReference>
<dbReference type="InterPro" id="IPR052158">
    <property type="entry name" value="INH-QAR"/>
</dbReference>
<evidence type="ECO:0000313" key="6">
    <source>
        <dbReference type="Proteomes" id="UP000494363"/>
    </source>
</evidence>
<proteinExistence type="predicted"/>
<dbReference type="EMBL" id="CADIKH010000036">
    <property type="protein sequence ID" value="CAB3768386.1"/>
    <property type="molecule type" value="Genomic_DNA"/>
</dbReference>